<evidence type="ECO:0000256" key="2">
    <source>
        <dbReference type="ARBA" id="ARBA00023125"/>
    </source>
</evidence>
<dbReference type="Pfam" id="PF00455">
    <property type="entry name" value="DeoRC"/>
    <property type="match status" value="1"/>
</dbReference>
<evidence type="ECO:0000256" key="3">
    <source>
        <dbReference type="ARBA" id="ARBA00023163"/>
    </source>
</evidence>
<sequence>MYQEERMQLILDHLQTKKRISIEEICSLFDVSRDTARRDLVKLDEQGAIIRTRGGALLPNPLQDKIGNYKERLMKVSEEKKSIGRVAAHYIRDGEHVILDSSTTVHACAEFIDQQSCFIITNSINQADVLSDKKGVSIHLLGGQLEKEHRYVYGSTVISTLSNYFVDKAFIGVGGISASGFTSVHDEEGMLKHQMMKQARQVFVLADHSKFGKDCPFRFAALSEVDFIVTDRLPEPDMLEMLQRQGIEILIPDFKDEEELEEV</sequence>
<evidence type="ECO:0000256" key="1">
    <source>
        <dbReference type="ARBA" id="ARBA00023015"/>
    </source>
</evidence>
<dbReference type="PRINTS" id="PR00037">
    <property type="entry name" value="HTHLACR"/>
</dbReference>
<dbReference type="SUPFAM" id="SSF46785">
    <property type="entry name" value="Winged helix' DNA-binding domain"/>
    <property type="match status" value="1"/>
</dbReference>
<accession>A0ABV5ASG0</accession>
<name>A0ABV5ASG0_9BACL</name>
<dbReference type="InterPro" id="IPR050313">
    <property type="entry name" value="Carb_Metab_HTH_regulators"/>
</dbReference>
<reference evidence="5 6" key="1">
    <citation type="submission" date="2024-09" db="EMBL/GenBank/DDBJ databases">
        <title>Paenibacillus zeirhizospherea sp. nov., isolated from surface of the maize (Zea mays) roots in a horticulture field, Hungary.</title>
        <authorList>
            <person name="Marton D."/>
            <person name="Farkas M."/>
            <person name="Bedics A."/>
            <person name="Toth E."/>
            <person name="Tancsics A."/>
            <person name="Boka K."/>
            <person name="Maroti G."/>
            <person name="Kriszt B."/>
            <person name="Cserhati M."/>
        </authorList>
    </citation>
    <scope>NUCLEOTIDE SEQUENCE [LARGE SCALE GENOMIC DNA]</scope>
    <source>
        <strain evidence="5 6">KCTC 33519</strain>
    </source>
</reference>
<dbReference type="RefSeq" id="WP_375354947.1">
    <property type="nucleotide sequence ID" value="NZ_JBHHMI010000006.1"/>
</dbReference>
<dbReference type="SMART" id="SM01134">
    <property type="entry name" value="DeoRC"/>
    <property type="match status" value="1"/>
</dbReference>
<proteinExistence type="predicted"/>
<feature type="domain" description="HTH deoR-type" evidence="4">
    <location>
        <begin position="3"/>
        <end position="58"/>
    </location>
</feature>
<dbReference type="PANTHER" id="PTHR30363">
    <property type="entry name" value="HTH-TYPE TRANSCRIPTIONAL REGULATOR SRLR-RELATED"/>
    <property type="match status" value="1"/>
</dbReference>
<dbReference type="InterPro" id="IPR018356">
    <property type="entry name" value="Tscrpt_reg_HTH_DeoR_CS"/>
</dbReference>
<keyword evidence="3" id="KW-0804">Transcription</keyword>
<keyword evidence="2 5" id="KW-0238">DNA-binding</keyword>
<dbReference type="InterPro" id="IPR036388">
    <property type="entry name" value="WH-like_DNA-bd_sf"/>
</dbReference>
<organism evidence="5 6">
    <name type="scientific">Paenibacillus enshidis</name>
    <dbReference type="NCBI Taxonomy" id="1458439"/>
    <lineage>
        <taxon>Bacteria</taxon>
        <taxon>Bacillati</taxon>
        <taxon>Bacillota</taxon>
        <taxon>Bacilli</taxon>
        <taxon>Bacillales</taxon>
        <taxon>Paenibacillaceae</taxon>
        <taxon>Paenibacillus</taxon>
    </lineage>
</organism>
<dbReference type="Gene3D" id="1.10.10.10">
    <property type="entry name" value="Winged helix-like DNA-binding domain superfamily/Winged helix DNA-binding domain"/>
    <property type="match status" value="1"/>
</dbReference>
<dbReference type="SMART" id="SM00420">
    <property type="entry name" value="HTH_DEOR"/>
    <property type="match status" value="1"/>
</dbReference>
<dbReference type="EMBL" id="JBHHMI010000006">
    <property type="protein sequence ID" value="MFB5266982.1"/>
    <property type="molecule type" value="Genomic_DNA"/>
</dbReference>
<dbReference type="InterPro" id="IPR037171">
    <property type="entry name" value="NagB/RpiA_transferase-like"/>
</dbReference>
<dbReference type="InterPro" id="IPR014036">
    <property type="entry name" value="DeoR-like_C"/>
</dbReference>
<keyword evidence="1" id="KW-0805">Transcription regulation</keyword>
<dbReference type="PROSITE" id="PS51000">
    <property type="entry name" value="HTH_DEOR_2"/>
    <property type="match status" value="1"/>
</dbReference>
<dbReference type="InterPro" id="IPR036390">
    <property type="entry name" value="WH_DNA-bd_sf"/>
</dbReference>
<dbReference type="SUPFAM" id="SSF100950">
    <property type="entry name" value="NagB/RpiA/CoA transferase-like"/>
    <property type="match status" value="1"/>
</dbReference>
<keyword evidence="6" id="KW-1185">Reference proteome</keyword>
<evidence type="ECO:0000259" key="4">
    <source>
        <dbReference type="PROSITE" id="PS51000"/>
    </source>
</evidence>
<evidence type="ECO:0000313" key="5">
    <source>
        <dbReference type="EMBL" id="MFB5266982.1"/>
    </source>
</evidence>
<dbReference type="Proteomes" id="UP001580346">
    <property type="component" value="Unassembled WGS sequence"/>
</dbReference>
<comment type="caution">
    <text evidence="5">The sequence shown here is derived from an EMBL/GenBank/DDBJ whole genome shotgun (WGS) entry which is preliminary data.</text>
</comment>
<dbReference type="PANTHER" id="PTHR30363:SF51">
    <property type="entry name" value="HTH-TYPE TRANSCRIPTIONAL REPRESSOR GLCR"/>
    <property type="match status" value="1"/>
</dbReference>
<dbReference type="Gene3D" id="3.40.50.1360">
    <property type="match status" value="1"/>
</dbReference>
<evidence type="ECO:0000313" key="6">
    <source>
        <dbReference type="Proteomes" id="UP001580346"/>
    </source>
</evidence>
<dbReference type="GO" id="GO:0003677">
    <property type="term" value="F:DNA binding"/>
    <property type="evidence" value="ECO:0007669"/>
    <property type="project" value="UniProtKB-KW"/>
</dbReference>
<gene>
    <name evidence="5" type="ORF">ACE41H_09305</name>
</gene>
<dbReference type="PROSITE" id="PS00894">
    <property type="entry name" value="HTH_DEOR_1"/>
    <property type="match status" value="1"/>
</dbReference>
<dbReference type="Pfam" id="PF08220">
    <property type="entry name" value="HTH_DeoR"/>
    <property type="match status" value="1"/>
</dbReference>
<protein>
    <submittedName>
        <fullName evidence="5">DeoR/GlpR family DNA-binding transcription regulator</fullName>
    </submittedName>
</protein>
<dbReference type="InterPro" id="IPR001034">
    <property type="entry name" value="DeoR_HTH"/>
</dbReference>